<reference evidence="1" key="2">
    <citation type="submission" date="2012-05" db="EMBL/GenBank/DDBJ databases">
        <title>Annotation of the Genome Sequence of Fusarium oxysporum HDV247.</title>
        <authorList>
            <consortium name="The Broad Institute Genomics Platform"/>
            <person name="Ma L.-J."/>
            <person name="Corby-Kistler H."/>
            <person name="Broz K."/>
            <person name="Gale L.R."/>
            <person name="Jonkers W."/>
            <person name="O'Donnell K."/>
            <person name="Ploetz R."/>
            <person name="Steinberg C."/>
            <person name="Schwartz D.C."/>
            <person name="VanEtten H."/>
            <person name="Zhou S."/>
            <person name="Young S.K."/>
            <person name="Zeng Q."/>
            <person name="Gargeya S."/>
            <person name="Fitzgerald M."/>
            <person name="Abouelleil A."/>
            <person name="Alvarado L."/>
            <person name="Chapman S.B."/>
            <person name="Gainer-Dewar J."/>
            <person name="Goldberg J."/>
            <person name="Griggs A."/>
            <person name="Gujja S."/>
            <person name="Hansen M."/>
            <person name="Howarth C."/>
            <person name="Imamovic A."/>
            <person name="Ireland A."/>
            <person name="Larimer J."/>
            <person name="McCowan C."/>
            <person name="Murphy C."/>
            <person name="Pearson M."/>
            <person name="Poon T.W."/>
            <person name="Priest M."/>
            <person name="Roberts A."/>
            <person name="Saif S."/>
            <person name="Shea T."/>
            <person name="Sykes S."/>
            <person name="Wortman J."/>
            <person name="Nusbaum C."/>
            <person name="Birren B."/>
        </authorList>
    </citation>
    <scope>NUCLEOTIDE SEQUENCE</scope>
    <source>
        <strain evidence="1">HDV247</strain>
    </source>
</reference>
<evidence type="ECO:0000313" key="1">
    <source>
        <dbReference type="EMBL" id="EXA31694.1"/>
    </source>
</evidence>
<proteinExistence type="predicted"/>
<name>W9NG74_FUSOX</name>
<protein>
    <submittedName>
        <fullName evidence="1">Uncharacterized protein</fullName>
    </submittedName>
</protein>
<dbReference type="HOGENOM" id="CLU_1378179_0_0_1"/>
<dbReference type="Proteomes" id="UP000030751">
    <property type="component" value="Unassembled WGS sequence"/>
</dbReference>
<dbReference type="OrthoDB" id="3789175at2759"/>
<accession>W9NG74</accession>
<gene>
    <name evidence="1" type="ORF">FOVG_17015</name>
</gene>
<sequence length="198" mass="22340">MVMARKIYVVPHKIQAVTRLLQQIDHRFNTYSISTSNQQSTVLDSNGLLEFFDPTQLNNKPPYSFLTVNEPMGIRYHPFKDLQAMNVTIATIFLTNQTLEAPKSLYDEHMLHWDKGHLTLFDISTPVHGSAHQIPFLASTGWRIPSSGDCRLYTAVCSTAALEELCSLLLSARFGSADVFLDVFGKVSLDSFVNYEHI</sequence>
<organism evidence="1">
    <name type="scientific">Fusarium oxysporum f. sp. pisi HDV247</name>
    <dbReference type="NCBI Taxonomy" id="1080344"/>
    <lineage>
        <taxon>Eukaryota</taxon>
        <taxon>Fungi</taxon>
        <taxon>Dikarya</taxon>
        <taxon>Ascomycota</taxon>
        <taxon>Pezizomycotina</taxon>
        <taxon>Sordariomycetes</taxon>
        <taxon>Hypocreomycetidae</taxon>
        <taxon>Hypocreales</taxon>
        <taxon>Nectriaceae</taxon>
        <taxon>Fusarium</taxon>
        <taxon>Fusarium oxysporum species complex</taxon>
    </lineage>
</organism>
<dbReference type="AlphaFoldDB" id="W9NG74"/>
<dbReference type="EMBL" id="JH651009">
    <property type="protein sequence ID" value="EXA31694.1"/>
    <property type="molecule type" value="Genomic_DNA"/>
</dbReference>
<reference evidence="1" key="1">
    <citation type="submission" date="2011-10" db="EMBL/GenBank/DDBJ databases">
        <title>The Genome Sequence of Fusarium oxysporum HDV247.</title>
        <authorList>
            <consortium name="The Broad Institute Genome Sequencing Platform"/>
            <person name="Ma L.-J."/>
            <person name="Gale L.R."/>
            <person name="Schwartz D.C."/>
            <person name="Zhou S."/>
            <person name="Corby-Kistler H."/>
            <person name="Young S.K."/>
            <person name="Zeng Q."/>
            <person name="Gargeya S."/>
            <person name="Fitzgerald M."/>
            <person name="Haas B."/>
            <person name="Abouelleil A."/>
            <person name="Alvarado L."/>
            <person name="Arachchi H.M."/>
            <person name="Berlin A."/>
            <person name="Brown A."/>
            <person name="Chapman S.B."/>
            <person name="Chen Z."/>
            <person name="Dunbar C."/>
            <person name="Freedman E."/>
            <person name="Gearin G."/>
            <person name="Goldberg J."/>
            <person name="Griggs A."/>
            <person name="Gujja S."/>
            <person name="Heiman D."/>
            <person name="Howarth C."/>
            <person name="Larson L."/>
            <person name="Lui A."/>
            <person name="MacDonald P.J.P."/>
            <person name="Montmayeur A."/>
            <person name="Murphy C."/>
            <person name="Neiman D."/>
            <person name="Pearson M."/>
            <person name="Priest M."/>
            <person name="Roberts A."/>
            <person name="Saif S."/>
            <person name="Shea T."/>
            <person name="Shenoy N."/>
            <person name="Sisk P."/>
            <person name="Stolte C."/>
            <person name="Sykes S."/>
            <person name="Wortman J."/>
            <person name="Nusbaum C."/>
            <person name="Birren B."/>
        </authorList>
    </citation>
    <scope>NUCLEOTIDE SEQUENCE [LARGE SCALE GENOMIC DNA]</scope>
    <source>
        <strain evidence="1">HDV247</strain>
    </source>
</reference>